<dbReference type="Gene3D" id="1.10.443.10">
    <property type="entry name" value="Intergrase catalytic core"/>
    <property type="match status" value="1"/>
</dbReference>
<feature type="domain" description="Tyr recombinase" evidence="2">
    <location>
        <begin position="170"/>
        <end position="381"/>
    </location>
</feature>
<reference evidence="3 4" key="1">
    <citation type="submission" date="2020-04" db="EMBL/GenBank/DDBJ databases">
        <title>Donghicola sp., a member of the Rhodobacteraceae family isolated from mangrove forest in Thailand.</title>
        <authorList>
            <person name="Charoenyingcharoen P."/>
            <person name="Yukphan P."/>
        </authorList>
    </citation>
    <scope>NUCLEOTIDE SEQUENCE [LARGE SCALE GENOMIC DNA]</scope>
    <source>
        <strain evidence="3 4">C2-DW-16</strain>
    </source>
</reference>
<keyword evidence="1" id="KW-0233">DNA recombination</keyword>
<evidence type="ECO:0000259" key="2">
    <source>
        <dbReference type="PROSITE" id="PS51898"/>
    </source>
</evidence>
<evidence type="ECO:0000256" key="1">
    <source>
        <dbReference type="ARBA" id="ARBA00023172"/>
    </source>
</evidence>
<protein>
    <submittedName>
        <fullName evidence="3">Site-specific integrase</fullName>
    </submittedName>
</protein>
<keyword evidence="4" id="KW-1185">Reference proteome</keyword>
<dbReference type="SUPFAM" id="SSF56349">
    <property type="entry name" value="DNA breaking-rejoining enzymes"/>
    <property type="match status" value="1"/>
</dbReference>
<evidence type="ECO:0000313" key="4">
    <source>
        <dbReference type="Proteomes" id="UP000523601"/>
    </source>
</evidence>
<dbReference type="InterPro" id="IPR013762">
    <property type="entry name" value="Integrase-like_cat_sf"/>
</dbReference>
<dbReference type="EMBL" id="JABCJD010000002">
    <property type="protein sequence ID" value="NVO26803.1"/>
    <property type="molecule type" value="Genomic_DNA"/>
</dbReference>
<gene>
    <name evidence="3" type="ORF">HJ526_05190</name>
</gene>
<dbReference type="Proteomes" id="UP000523601">
    <property type="component" value="Unassembled WGS sequence"/>
</dbReference>
<name>A0ABX2PBF0_9RHOB</name>
<dbReference type="InterPro" id="IPR002104">
    <property type="entry name" value="Integrase_catalytic"/>
</dbReference>
<organism evidence="3 4">
    <name type="scientific">Donghicola mangrovi</name>
    <dbReference type="NCBI Taxonomy" id="2729614"/>
    <lineage>
        <taxon>Bacteria</taxon>
        <taxon>Pseudomonadati</taxon>
        <taxon>Pseudomonadota</taxon>
        <taxon>Alphaproteobacteria</taxon>
        <taxon>Rhodobacterales</taxon>
        <taxon>Roseobacteraceae</taxon>
        <taxon>Donghicola</taxon>
    </lineage>
</organism>
<sequence>MSGKIGILQSSLTAKSTLRKSAHGCDFNIEDDTWHLRFHGNREVIRISSVRPYVEADLFNSLKSVFSVFAETRNAGSAAVMFGTFRTFLRFASANGNCPIKEVDAQHIAGWASNRITGTMLSYMRTTLLVWHKLRAPCLTADALELMERIINPPEPTQLPSVKSWDPSEGPYRPVDDEAIKIALDAAFNARRIPMFHYALMRMFRAIGTRPDQVASMKVEDIRQEGDRWYLRIPQAKQRGSDWRLSFMPWKPISQGFANVLILYIESEIRPRVSPHSKIEVCPLFPDPQTSILDGELTCHAKPRSITVYYQEAMERIRAISPISGELILGTPKRDRHTFLTHLAMNGCTAEEIAANAGHTKVASCTPYVDASIDHFQRMENLLGGAFVPIADRFVGNVVSREKDAYAEDAIIDEAATSVGSCSDGGCNAIETGAAPLACYSCRKFRAWADAPHADLLDMLIAQQERLRSLGHDAVSETTTSTIIAISDLLERIRLERAHD</sequence>
<dbReference type="RefSeq" id="WP_176853219.1">
    <property type="nucleotide sequence ID" value="NZ_JABCJD010000002.1"/>
</dbReference>
<dbReference type="PROSITE" id="PS51898">
    <property type="entry name" value="TYR_RECOMBINASE"/>
    <property type="match status" value="1"/>
</dbReference>
<proteinExistence type="predicted"/>
<dbReference type="CDD" id="cd00397">
    <property type="entry name" value="DNA_BRE_C"/>
    <property type="match status" value="1"/>
</dbReference>
<comment type="caution">
    <text evidence="3">The sequence shown here is derived from an EMBL/GenBank/DDBJ whole genome shotgun (WGS) entry which is preliminary data.</text>
</comment>
<dbReference type="InterPro" id="IPR011010">
    <property type="entry name" value="DNA_brk_join_enz"/>
</dbReference>
<accession>A0ABX2PBF0</accession>
<evidence type="ECO:0000313" key="3">
    <source>
        <dbReference type="EMBL" id="NVO26803.1"/>
    </source>
</evidence>